<dbReference type="Proteomes" id="UP000271554">
    <property type="component" value="Chromosome"/>
</dbReference>
<evidence type="ECO:0000313" key="2">
    <source>
        <dbReference type="EMBL" id="AYG79713.1"/>
    </source>
</evidence>
<dbReference type="RefSeq" id="WP_246033472.1">
    <property type="nucleotide sequence ID" value="NZ_CP032698.1"/>
</dbReference>
<feature type="region of interest" description="Disordered" evidence="1">
    <location>
        <begin position="1"/>
        <end position="36"/>
    </location>
</feature>
<dbReference type="AlphaFoldDB" id="A0A387HBV6"/>
<reference evidence="2 3" key="1">
    <citation type="submission" date="2018-10" db="EMBL/GenBank/DDBJ databases">
        <title>Relationship between Morphology and Antimicrobial Activity in Streptomyces.</title>
        <authorList>
            <person name="Kang H.J."/>
            <person name="Kim S.B."/>
        </authorList>
    </citation>
    <scope>NUCLEOTIDE SEQUENCE [LARGE SCALE GENOMIC DNA]</scope>
    <source>
        <strain evidence="2 3">BH38</strain>
    </source>
</reference>
<name>A0A387HBV6_9ACTN</name>
<feature type="compositionally biased region" description="Basic and acidic residues" evidence="1">
    <location>
        <begin position="1"/>
        <end position="10"/>
    </location>
</feature>
<organism evidence="2 3">
    <name type="scientific">Streptomyces hundungensis</name>
    <dbReference type="NCBI Taxonomy" id="1077946"/>
    <lineage>
        <taxon>Bacteria</taxon>
        <taxon>Bacillati</taxon>
        <taxon>Actinomycetota</taxon>
        <taxon>Actinomycetes</taxon>
        <taxon>Kitasatosporales</taxon>
        <taxon>Streptomycetaceae</taxon>
        <taxon>Streptomyces</taxon>
    </lineage>
</organism>
<proteinExistence type="predicted"/>
<keyword evidence="3" id="KW-1185">Reference proteome</keyword>
<evidence type="ECO:0000256" key="1">
    <source>
        <dbReference type="SAM" id="MobiDB-lite"/>
    </source>
</evidence>
<evidence type="ECO:0000313" key="3">
    <source>
        <dbReference type="Proteomes" id="UP000271554"/>
    </source>
</evidence>
<dbReference type="EMBL" id="CP032698">
    <property type="protein sequence ID" value="AYG79713.1"/>
    <property type="molecule type" value="Genomic_DNA"/>
</dbReference>
<dbReference type="KEGG" id="shun:DWB77_01831"/>
<accession>A0A387HBV6</accession>
<sequence>MDEMRPHDDTTYCDAGPGAGPGPATEAPAPGSPNEPFAECVLCREPTEYPESTKGSTLCPVCEWQEAQRTACSG</sequence>
<gene>
    <name evidence="2" type="ORF">DWB77_01831</name>
</gene>
<protein>
    <submittedName>
        <fullName evidence="2">Uncharacterized protein</fullName>
    </submittedName>
</protein>